<keyword evidence="2 12" id="KW-0645">Protease</keyword>
<feature type="binding site" evidence="8">
    <location>
        <position position="174"/>
    </location>
    <ligand>
        <name>substrate</name>
    </ligand>
</feature>
<dbReference type="EC" id="3.4.21.107" evidence="12"/>
<dbReference type="NCBIfam" id="TIGR02037">
    <property type="entry name" value="degP_htrA_DO"/>
    <property type="match status" value="1"/>
</dbReference>
<dbReference type="InterPro" id="IPR011782">
    <property type="entry name" value="Pept_S1C_Do"/>
</dbReference>
<evidence type="ECO:0000256" key="7">
    <source>
        <dbReference type="PIRSR" id="PIRSR611782-1"/>
    </source>
</evidence>
<dbReference type="PRINTS" id="PR00834">
    <property type="entry name" value="PROTEASES2C"/>
</dbReference>
<dbReference type="RefSeq" id="WP_145369100.1">
    <property type="nucleotide sequence ID" value="NZ_CP036275.1"/>
</dbReference>
<evidence type="ECO:0000256" key="2">
    <source>
        <dbReference type="ARBA" id="ARBA00022670"/>
    </source>
</evidence>
<organism evidence="12 13">
    <name type="scientific">Maioricimonas rarisocia</name>
    <dbReference type="NCBI Taxonomy" id="2528026"/>
    <lineage>
        <taxon>Bacteria</taxon>
        <taxon>Pseudomonadati</taxon>
        <taxon>Planctomycetota</taxon>
        <taxon>Planctomycetia</taxon>
        <taxon>Planctomycetales</taxon>
        <taxon>Planctomycetaceae</taxon>
        <taxon>Maioricimonas</taxon>
    </lineage>
</organism>
<dbReference type="SUPFAM" id="SSF50494">
    <property type="entry name" value="Trypsin-like serine proteases"/>
    <property type="match status" value="1"/>
</dbReference>
<dbReference type="EMBL" id="CP036275">
    <property type="protein sequence ID" value="QDU37850.1"/>
    <property type="molecule type" value="Genomic_DNA"/>
</dbReference>
<dbReference type="Pfam" id="PF13180">
    <property type="entry name" value="PDZ_2"/>
    <property type="match status" value="1"/>
</dbReference>
<evidence type="ECO:0000256" key="5">
    <source>
        <dbReference type="ARBA" id="ARBA00022801"/>
    </source>
</evidence>
<feature type="binding site" evidence="8">
    <location>
        <position position="144"/>
    </location>
    <ligand>
        <name>substrate</name>
    </ligand>
</feature>
<dbReference type="InterPro" id="IPR001940">
    <property type="entry name" value="Peptidase_S1C"/>
</dbReference>
<sequence precursor="true">MERYRKSWRPWVVPTTGLAMMTLAAFIVGPAAHDVAAQPLTETEQQAIGDARSLSTAFRVAVNRVMPSVVMIQTAPGEVQTTASDGGRGTLPEGLPEGLMDDPMFRRFFKEMPRKPQQRQPRRQMGTGSGVIIDSSGIVLTNNHVVEGGGKVTVRLHDGREFEAVEVHTDPKTDLAVVKIEGAGSLPAATLGDSDAMEIGDWVLAVGAPFGLRETVTAGIISAKARGIGITEREEFLQTDAAINPGNSGGPLVNLEGQIVGINTAISTASGGYDGVGFAIPVNLAKWVSTQLVEDGKVQRAFLGVSIQEVTAELADQLELDGVEGAAVTEVHPDTPAANAGLKPGDVIVAFDDQVIRTTRDLQKFVEQADLDADHELTVVRDGKTLTLDVDVKPMVGDELAKAGTRGPGPASEFDEFGMELSDLTGSIAEQLGLEETEGVVITSVESGSVADEAGLKAGMVIRWVGSRDVANVDDFRNAVEGKSLEKGILLLVSTGDASRFLVLKQS</sequence>
<evidence type="ECO:0000256" key="1">
    <source>
        <dbReference type="ARBA" id="ARBA00010541"/>
    </source>
</evidence>
<dbReference type="InterPro" id="IPR009003">
    <property type="entry name" value="Peptidase_S1_PA"/>
</dbReference>
<feature type="domain" description="PDZ" evidence="11">
    <location>
        <begin position="418"/>
        <end position="507"/>
    </location>
</feature>
<keyword evidence="4" id="KW-0677">Repeat</keyword>
<feature type="active site" description="Charge relay system" evidence="7">
    <location>
        <position position="144"/>
    </location>
</feature>
<feature type="domain" description="PDZ" evidence="11">
    <location>
        <begin position="292"/>
        <end position="357"/>
    </location>
</feature>
<evidence type="ECO:0000256" key="8">
    <source>
        <dbReference type="PIRSR" id="PIRSR611782-2"/>
    </source>
</evidence>
<dbReference type="SUPFAM" id="SSF50156">
    <property type="entry name" value="PDZ domain-like"/>
    <property type="match status" value="2"/>
</dbReference>
<dbReference type="Pfam" id="PF13365">
    <property type="entry name" value="Trypsin_2"/>
    <property type="match status" value="1"/>
</dbReference>
<proteinExistence type="inferred from homology"/>
<protein>
    <submittedName>
        <fullName evidence="12">Periplasmic serine endoprotease DegP</fullName>
        <ecNumber evidence="12">3.4.21.107</ecNumber>
    </submittedName>
</protein>
<evidence type="ECO:0000256" key="9">
    <source>
        <dbReference type="SAM" id="MobiDB-lite"/>
    </source>
</evidence>
<feature type="signal peptide" evidence="10">
    <location>
        <begin position="1"/>
        <end position="25"/>
    </location>
</feature>
<dbReference type="PANTHER" id="PTHR22939:SF129">
    <property type="entry name" value="SERINE PROTEASE HTRA2, MITOCHONDRIAL"/>
    <property type="match status" value="1"/>
</dbReference>
<reference evidence="12 13" key="1">
    <citation type="submission" date="2019-02" db="EMBL/GenBank/DDBJ databases">
        <title>Deep-cultivation of Planctomycetes and their phenomic and genomic characterization uncovers novel biology.</title>
        <authorList>
            <person name="Wiegand S."/>
            <person name="Jogler M."/>
            <person name="Boedeker C."/>
            <person name="Pinto D."/>
            <person name="Vollmers J."/>
            <person name="Rivas-Marin E."/>
            <person name="Kohn T."/>
            <person name="Peeters S.H."/>
            <person name="Heuer A."/>
            <person name="Rast P."/>
            <person name="Oberbeckmann S."/>
            <person name="Bunk B."/>
            <person name="Jeske O."/>
            <person name="Meyerdierks A."/>
            <person name="Storesund J.E."/>
            <person name="Kallscheuer N."/>
            <person name="Luecker S."/>
            <person name="Lage O.M."/>
            <person name="Pohl T."/>
            <person name="Merkel B.J."/>
            <person name="Hornburger P."/>
            <person name="Mueller R.-W."/>
            <person name="Bruemmer F."/>
            <person name="Labrenz M."/>
            <person name="Spormann A.M."/>
            <person name="Op den Camp H."/>
            <person name="Overmann J."/>
            <person name="Amann R."/>
            <person name="Jetten M.S.M."/>
            <person name="Mascher T."/>
            <person name="Medema M.H."/>
            <person name="Devos D.P."/>
            <person name="Kaster A.-K."/>
            <person name="Ovreas L."/>
            <person name="Rohde M."/>
            <person name="Galperin M.Y."/>
            <person name="Jogler C."/>
        </authorList>
    </citation>
    <scope>NUCLEOTIDE SEQUENCE [LARGE SCALE GENOMIC DNA]</scope>
    <source>
        <strain evidence="12 13">Mal4</strain>
    </source>
</reference>
<evidence type="ECO:0000256" key="10">
    <source>
        <dbReference type="SAM" id="SignalP"/>
    </source>
</evidence>
<dbReference type="InterPro" id="IPR001478">
    <property type="entry name" value="PDZ"/>
</dbReference>
<dbReference type="InterPro" id="IPR036034">
    <property type="entry name" value="PDZ_sf"/>
</dbReference>
<evidence type="ECO:0000313" key="12">
    <source>
        <dbReference type="EMBL" id="QDU37850.1"/>
    </source>
</evidence>
<accession>A0A517Z5T5</accession>
<dbReference type="AlphaFoldDB" id="A0A517Z5T5"/>
<feature type="active site" description="Charge relay system" evidence="7">
    <location>
        <position position="248"/>
    </location>
</feature>
<keyword evidence="6" id="KW-0720">Serine protease</keyword>
<evidence type="ECO:0000256" key="6">
    <source>
        <dbReference type="ARBA" id="ARBA00022825"/>
    </source>
</evidence>
<dbReference type="Gene3D" id="2.30.42.10">
    <property type="match status" value="2"/>
</dbReference>
<dbReference type="Gene3D" id="2.40.10.120">
    <property type="match status" value="1"/>
</dbReference>
<dbReference type="GO" id="GO:0006508">
    <property type="term" value="P:proteolysis"/>
    <property type="evidence" value="ECO:0007669"/>
    <property type="project" value="UniProtKB-KW"/>
</dbReference>
<name>A0A517Z5T5_9PLAN</name>
<keyword evidence="13" id="KW-1185">Reference proteome</keyword>
<keyword evidence="3 10" id="KW-0732">Signal</keyword>
<feature type="binding site" evidence="8">
    <location>
        <begin position="246"/>
        <end position="248"/>
    </location>
    <ligand>
        <name>substrate</name>
    </ligand>
</feature>
<dbReference type="PROSITE" id="PS50106">
    <property type="entry name" value="PDZ"/>
    <property type="match status" value="2"/>
</dbReference>
<dbReference type="GO" id="GO:0004252">
    <property type="term" value="F:serine-type endopeptidase activity"/>
    <property type="evidence" value="ECO:0007669"/>
    <property type="project" value="InterPro"/>
</dbReference>
<keyword evidence="5 12" id="KW-0378">Hydrolase</keyword>
<dbReference type="OrthoDB" id="248175at2"/>
<dbReference type="KEGG" id="mri:Mal4_21670"/>
<evidence type="ECO:0000256" key="3">
    <source>
        <dbReference type="ARBA" id="ARBA00022729"/>
    </source>
</evidence>
<dbReference type="SMART" id="SM00228">
    <property type="entry name" value="PDZ"/>
    <property type="match status" value="2"/>
</dbReference>
<evidence type="ECO:0000256" key="4">
    <source>
        <dbReference type="ARBA" id="ARBA00022737"/>
    </source>
</evidence>
<feature type="chain" id="PRO_5022057500" evidence="10">
    <location>
        <begin position="26"/>
        <end position="507"/>
    </location>
</feature>
<evidence type="ECO:0000259" key="11">
    <source>
        <dbReference type="PROSITE" id="PS50106"/>
    </source>
</evidence>
<dbReference type="Proteomes" id="UP000320496">
    <property type="component" value="Chromosome"/>
</dbReference>
<dbReference type="CDD" id="cd10839">
    <property type="entry name" value="cpPDZ1_DegP-like"/>
    <property type="match status" value="1"/>
</dbReference>
<comment type="similarity">
    <text evidence="1">Belongs to the peptidase S1C family.</text>
</comment>
<evidence type="ECO:0000313" key="13">
    <source>
        <dbReference type="Proteomes" id="UP000320496"/>
    </source>
</evidence>
<feature type="active site" description="Charge relay system" evidence="7">
    <location>
        <position position="174"/>
    </location>
</feature>
<gene>
    <name evidence="12" type="primary">degP_2</name>
    <name evidence="12" type="ORF">Mal4_21670</name>
</gene>
<dbReference type="PANTHER" id="PTHR22939">
    <property type="entry name" value="SERINE PROTEASE FAMILY S1C HTRA-RELATED"/>
    <property type="match status" value="1"/>
</dbReference>
<feature type="region of interest" description="Disordered" evidence="9">
    <location>
        <begin position="77"/>
        <end position="98"/>
    </location>
</feature>